<keyword evidence="5 10" id="KW-0031">Aminopeptidase</keyword>
<dbReference type="GO" id="GO:0004177">
    <property type="term" value="F:aminopeptidase activity"/>
    <property type="evidence" value="ECO:0007669"/>
    <property type="project" value="UniProtKB-KW"/>
</dbReference>
<keyword evidence="11" id="KW-1185">Reference proteome</keyword>
<dbReference type="InterPro" id="IPR035097">
    <property type="entry name" value="M29_N-terminal"/>
</dbReference>
<name>A0ABY5PLN7_9ACTN</name>
<comment type="similarity">
    <text evidence="4">Belongs to the peptidase M29 family.</text>
</comment>
<keyword evidence="8" id="KW-0378">Hydrolase</keyword>
<evidence type="ECO:0000256" key="9">
    <source>
        <dbReference type="ARBA" id="ARBA00023049"/>
    </source>
</evidence>
<sequence length="398" mass="42701">MNDDAVQRLAELIVRFGANVQPGQVVAVGAEPGKEPLARAIAAAAYEAGAKFVDVTYFDLHVKRARIALADEESLDYVPPWYGERMTQISEMHGARIGLTGPVAPGLLDDLDPQRVARDQLPFLKETIEIVNARTTNWCAAPCPTPAWAELVFPELEPAAALDKLWEQILHVCRLDEDDPVAAWGERAETIVGVASRLSDLRFDAVRFVGPGTDLKVGLLPSSTWIAARFETVDGLVHMPNLPSEEIFTTPDPLRVDGHVTSTKPLVVAGNIIRGLRVTFEDGIATQIDADEGADVMRGITKRDQGAARLGEVALVDGDGRIGPLGTVFYDTLLDENAASHIALGSAYALCVGDEDTEAINTSQIHIDFMIGSPEVDVIGVTASGDEVPVLVGGAWQV</sequence>
<comment type="cofactor">
    <cofactor evidence="3">
        <name>Zn(2+)</name>
        <dbReference type="ChEBI" id="CHEBI:29105"/>
    </cofactor>
</comment>
<comment type="cofactor">
    <cofactor evidence="1">
        <name>Co(2+)</name>
        <dbReference type="ChEBI" id="CHEBI:48828"/>
    </cofactor>
</comment>
<dbReference type="SUPFAM" id="SSF144052">
    <property type="entry name" value="Thermophilic metalloprotease-like"/>
    <property type="match status" value="1"/>
</dbReference>
<organism evidence="10 11">
    <name type="scientific">Svornostia abyssi</name>
    <dbReference type="NCBI Taxonomy" id="2898438"/>
    <lineage>
        <taxon>Bacteria</taxon>
        <taxon>Bacillati</taxon>
        <taxon>Actinomycetota</taxon>
        <taxon>Thermoleophilia</taxon>
        <taxon>Solirubrobacterales</taxon>
        <taxon>Baekduiaceae</taxon>
        <taxon>Svornostia</taxon>
    </lineage>
</organism>
<dbReference type="Proteomes" id="UP001058860">
    <property type="component" value="Chromosome"/>
</dbReference>
<keyword evidence="9" id="KW-0482">Metalloprotease</keyword>
<keyword evidence="6" id="KW-0645">Protease</keyword>
<evidence type="ECO:0000256" key="8">
    <source>
        <dbReference type="ARBA" id="ARBA00022801"/>
    </source>
</evidence>
<protein>
    <submittedName>
        <fullName evidence="10">Aminopeptidase</fullName>
    </submittedName>
</protein>
<dbReference type="EMBL" id="CP088295">
    <property type="protein sequence ID" value="UUY05603.1"/>
    <property type="molecule type" value="Genomic_DNA"/>
</dbReference>
<dbReference type="Pfam" id="PF02073">
    <property type="entry name" value="Peptidase_M29"/>
    <property type="match status" value="1"/>
</dbReference>
<dbReference type="InterPro" id="IPR052170">
    <property type="entry name" value="M29_Exopeptidase"/>
</dbReference>
<dbReference type="InterPro" id="IPR000787">
    <property type="entry name" value="Peptidase_M29"/>
</dbReference>
<evidence type="ECO:0000256" key="6">
    <source>
        <dbReference type="ARBA" id="ARBA00022670"/>
    </source>
</evidence>
<evidence type="ECO:0000313" key="10">
    <source>
        <dbReference type="EMBL" id="UUY05603.1"/>
    </source>
</evidence>
<reference evidence="11" key="1">
    <citation type="submission" date="2021-11" db="EMBL/GenBank/DDBJ databases">
        <title>Cultivation dependent microbiological survey of springs from the worlds oldest radium mine currently devoted to the extraction of radon-saturated water.</title>
        <authorList>
            <person name="Kapinusova G."/>
            <person name="Smrhova T."/>
            <person name="Strejcek M."/>
            <person name="Suman J."/>
            <person name="Jani K."/>
            <person name="Pajer P."/>
            <person name="Uhlik O."/>
        </authorList>
    </citation>
    <scope>NUCLEOTIDE SEQUENCE [LARGE SCALE GENOMIC DNA]</scope>
    <source>
        <strain evidence="11">J379</strain>
    </source>
</reference>
<proteinExistence type="inferred from homology"/>
<dbReference type="PANTHER" id="PTHR34448">
    <property type="entry name" value="AMINOPEPTIDASE"/>
    <property type="match status" value="1"/>
</dbReference>
<evidence type="ECO:0000256" key="5">
    <source>
        <dbReference type="ARBA" id="ARBA00022438"/>
    </source>
</evidence>
<evidence type="ECO:0000256" key="1">
    <source>
        <dbReference type="ARBA" id="ARBA00001941"/>
    </source>
</evidence>
<keyword evidence="7" id="KW-0479">Metal-binding</keyword>
<gene>
    <name evidence="10" type="ORF">LRS13_08810</name>
</gene>
<accession>A0ABY5PLN7</accession>
<comment type="cofactor">
    <cofactor evidence="2">
        <name>Mg(2+)</name>
        <dbReference type="ChEBI" id="CHEBI:18420"/>
    </cofactor>
</comment>
<dbReference type="PRINTS" id="PR00919">
    <property type="entry name" value="THERMOPTASE"/>
</dbReference>
<dbReference type="Gene3D" id="3.40.1830.10">
    <property type="entry name" value="Thermophilic metalloprotease (M29)"/>
    <property type="match status" value="1"/>
</dbReference>
<dbReference type="PANTHER" id="PTHR34448:SF3">
    <property type="entry name" value="AMINOPEPTIDASE AMPS"/>
    <property type="match status" value="1"/>
</dbReference>
<evidence type="ECO:0000256" key="3">
    <source>
        <dbReference type="ARBA" id="ARBA00001947"/>
    </source>
</evidence>
<evidence type="ECO:0000313" key="11">
    <source>
        <dbReference type="Proteomes" id="UP001058860"/>
    </source>
</evidence>
<evidence type="ECO:0000256" key="2">
    <source>
        <dbReference type="ARBA" id="ARBA00001946"/>
    </source>
</evidence>
<evidence type="ECO:0000256" key="7">
    <source>
        <dbReference type="ARBA" id="ARBA00022723"/>
    </source>
</evidence>
<dbReference type="RefSeq" id="WP_353866049.1">
    <property type="nucleotide sequence ID" value="NZ_CP088295.1"/>
</dbReference>
<evidence type="ECO:0000256" key="4">
    <source>
        <dbReference type="ARBA" id="ARBA00008236"/>
    </source>
</evidence>